<protein>
    <submittedName>
        <fullName evidence="3">Uncharacterized protein</fullName>
    </submittedName>
</protein>
<proteinExistence type="predicted"/>
<accession>A0A1F4Y246</accession>
<keyword evidence="1" id="KW-1133">Transmembrane helix</keyword>
<reference evidence="3 4" key="1">
    <citation type="journal article" date="2016" name="Nat. Commun.">
        <title>Thousands of microbial genomes shed light on interconnected biogeochemical processes in an aquifer system.</title>
        <authorList>
            <person name="Anantharaman K."/>
            <person name="Brown C.T."/>
            <person name="Hug L.A."/>
            <person name="Sharon I."/>
            <person name="Castelle C.J."/>
            <person name="Probst A.J."/>
            <person name="Thomas B.C."/>
            <person name="Singh A."/>
            <person name="Wilkins M.J."/>
            <person name="Karaoz U."/>
            <person name="Brodie E.L."/>
            <person name="Williams K.H."/>
            <person name="Hubbard S.S."/>
            <person name="Banfield J.F."/>
        </authorList>
    </citation>
    <scope>NUCLEOTIDE SEQUENCE [LARGE SCALE GENOMIC DNA]</scope>
</reference>
<dbReference type="Proteomes" id="UP000176568">
    <property type="component" value="Unassembled WGS sequence"/>
</dbReference>
<evidence type="ECO:0000256" key="2">
    <source>
        <dbReference type="SAM" id="SignalP"/>
    </source>
</evidence>
<feature type="chain" id="PRO_5009515553" evidence="2">
    <location>
        <begin position="38"/>
        <end position="360"/>
    </location>
</feature>
<keyword evidence="1" id="KW-0472">Membrane</keyword>
<evidence type="ECO:0000313" key="4">
    <source>
        <dbReference type="Proteomes" id="UP000176568"/>
    </source>
</evidence>
<sequence length="360" mass="38652">MNTVNKHNSVGNAVFGLFLMVAFAATLSFGFVQTAHAQDYGGDYSYTPDYGGDYSYTPDYGGGYDYTPDYGGGYSNSYDYGYNGGCCDYSYTPDSGYSYTPDSGYSYTPDSGYSYTADSGYSYTPDAGYSYIPDAGYTYTPDAGYTFTPDTYSYGSGYSGGFGGYGGYGGGYSYGGYGGGGGYTNVNTNSNYTYSYNNCVGTNNCNTANTVITNPSPTVTYTSPTYSYPSYPSYSYSQPYSYTPPVIITSSGTTNPYVSLSSIPYTGLELGFWGTLAYWGFVILWCLFAAYLVVVKRVQNKFMAFLFGKSEPAHNPSIGSVEPGQASASAYATVSSVQTSTKHDAIDSFIMGQIQNRARA</sequence>
<dbReference type="AlphaFoldDB" id="A0A1F4Y246"/>
<gene>
    <name evidence="3" type="ORF">A2419_02675</name>
</gene>
<comment type="caution">
    <text evidence="3">The sequence shown here is derived from an EMBL/GenBank/DDBJ whole genome shotgun (WGS) entry which is preliminary data.</text>
</comment>
<feature type="signal peptide" evidence="2">
    <location>
        <begin position="1"/>
        <end position="37"/>
    </location>
</feature>
<organism evidence="3 4">
    <name type="scientific">Candidatus Adlerbacteria bacterium RIFOXYC1_FULL_48_26</name>
    <dbReference type="NCBI Taxonomy" id="1797247"/>
    <lineage>
        <taxon>Bacteria</taxon>
        <taxon>Candidatus Adleribacteriota</taxon>
    </lineage>
</organism>
<evidence type="ECO:0000313" key="3">
    <source>
        <dbReference type="EMBL" id="OGC87918.1"/>
    </source>
</evidence>
<keyword evidence="1" id="KW-0812">Transmembrane</keyword>
<feature type="transmembrane region" description="Helical" evidence="1">
    <location>
        <begin position="270"/>
        <end position="294"/>
    </location>
</feature>
<keyword evidence="2" id="KW-0732">Signal</keyword>
<dbReference type="EMBL" id="MEXB01000016">
    <property type="protein sequence ID" value="OGC87918.1"/>
    <property type="molecule type" value="Genomic_DNA"/>
</dbReference>
<dbReference type="STRING" id="1797247.A2419_02675"/>
<name>A0A1F4Y246_9BACT</name>
<evidence type="ECO:0000256" key="1">
    <source>
        <dbReference type="SAM" id="Phobius"/>
    </source>
</evidence>